<evidence type="ECO:0000313" key="4">
    <source>
        <dbReference type="EnsemblMetazoa" id="CapteP197655"/>
    </source>
</evidence>
<organism evidence="3">
    <name type="scientific">Capitella teleta</name>
    <name type="common">Polychaete worm</name>
    <dbReference type="NCBI Taxonomy" id="283909"/>
    <lineage>
        <taxon>Eukaryota</taxon>
        <taxon>Metazoa</taxon>
        <taxon>Spiralia</taxon>
        <taxon>Lophotrochozoa</taxon>
        <taxon>Annelida</taxon>
        <taxon>Polychaeta</taxon>
        <taxon>Sedentaria</taxon>
        <taxon>Scolecida</taxon>
        <taxon>Capitellidae</taxon>
        <taxon>Capitella</taxon>
    </lineage>
</organism>
<dbReference type="CDD" id="cd22823">
    <property type="entry name" value="Gal_Rha_Lectin"/>
    <property type="match status" value="1"/>
</dbReference>
<evidence type="ECO:0000313" key="3">
    <source>
        <dbReference type="EMBL" id="ELU18015.1"/>
    </source>
</evidence>
<dbReference type="EMBL" id="AMQN01003881">
    <property type="status" value="NOT_ANNOTATED_CDS"/>
    <property type="molecule type" value="Genomic_DNA"/>
</dbReference>
<keyword evidence="5" id="KW-1185">Reference proteome</keyword>
<evidence type="ECO:0000256" key="2">
    <source>
        <dbReference type="SAM" id="SignalP"/>
    </source>
</evidence>
<proteinExistence type="predicted"/>
<dbReference type="EnsemblMetazoa" id="CapteT197655">
    <property type="protein sequence ID" value="CapteP197655"/>
    <property type="gene ID" value="CapteG197655"/>
</dbReference>
<keyword evidence="1" id="KW-1133">Transmembrane helix</keyword>
<dbReference type="InterPro" id="IPR043159">
    <property type="entry name" value="Lectin_gal-bd_sf"/>
</dbReference>
<dbReference type="OrthoDB" id="6630641at2759"/>
<feature type="signal peptide" evidence="2">
    <location>
        <begin position="1"/>
        <end position="26"/>
    </location>
</feature>
<keyword evidence="2" id="KW-0732">Signal</keyword>
<keyword evidence="1" id="KW-0812">Transmembrane</keyword>
<reference evidence="4" key="3">
    <citation type="submission" date="2015-06" db="UniProtKB">
        <authorList>
            <consortium name="EnsemblMetazoa"/>
        </authorList>
    </citation>
    <scope>IDENTIFICATION</scope>
</reference>
<reference evidence="5" key="1">
    <citation type="submission" date="2012-12" db="EMBL/GenBank/DDBJ databases">
        <authorList>
            <person name="Hellsten U."/>
            <person name="Grimwood J."/>
            <person name="Chapman J.A."/>
            <person name="Shapiro H."/>
            <person name="Aerts A."/>
            <person name="Otillar R.P."/>
            <person name="Terry A.Y."/>
            <person name="Boore J.L."/>
            <person name="Simakov O."/>
            <person name="Marletaz F."/>
            <person name="Cho S.-J."/>
            <person name="Edsinger-Gonzales E."/>
            <person name="Havlak P."/>
            <person name="Kuo D.-H."/>
            <person name="Larsson T."/>
            <person name="Lv J."/>
            <person name="Arendt D."/>
            <person name="Savage R."/>
            <person name="Osoegawa K."/>
            <person name="de Jong P."/>
            <person name="Lindberg D.R."/>
            <person name="Seaver E.C."/>
            <person name="Weisblat D.A."/>
            <person name="Putnam N.H."/>
            <person name="Grigoriev I.V."/>
            <person name="Rokhsar D.S."/>
        </authorList>
    </citation>
    <scope>NUCLEOTIDE SEQUENCE</scope>
    <source>
        <strain evidence="5">I ESC-2004</strain>
    </source>
</reference>
<gene>
    <name evidence="3" type="ORF">CAPTEDRAFT_197655</name>
</gene>
<accession>R7VLX9</accession>
<evidence type="ECO:0008006" key="6">
    <source>
        <dbReference type="Google" id="ProtNLM"/>
    </source>
</evidence>
<sequence>MDSTGITKRNLIFVFVLIFLCEQSSGDVQETCTGHNFSAQCGREEIILMERAAFGRMKLGKCIRTEFGHLGCQQDVVSKFDALCSGKNSCTMQRIIRQDFGIVSSHNGCPGELELYLETDYKCVRGVDVRSICSRPGKALQIENKPSYLTRDQITASSCLINPQSRSIVMSMTASLGQQINVTLVDLHAASASSQQRQGGCLDYGQIIESKTRQQKRICGGGHQRERWLMTSNSNLVEARFPQNMQGRFMLRLQAIGCADLSTPNGGWIKRVGDSISVGCFTSKQTWHLTCKSNRWSGVIGNCTAEYPRLAKVEQIDDQHAALGTEVWVSLIIACCIVVAVASTTFIIVCWRRRMLKSEIAKMKTNPAQFMTIKNSGGGKKKDDSGSEYMFPVFRPKSTLDETEDAVYDFCFSSGQQQSAGPNNVMTSSVTLPYKANTVTRQLSHPSNAQSSGSPIYKTLVFVKP</sequence>
<dbReference type="AlphaFoldDB" id="R7VLX9"/>
<reference evidence="3 5" key="2">
    <citation type="journal article" date="2013" name="Nature">
        <title>Insights into bilaterian evolution from three spiralian genomes.</title>
        <authorList>
            <person name="Simakov O."/>
            <person name="Marletaz F."/>
            <person name="Cho S.J."/>
            <person name="Edsinger-Gonzales E."/>
            <person name="Havlak P."/>
            <person name="Hellsten U."/>
            <person name="Kuo D.H."/>
            <person name="Larsson T."/>
            <person name="Lv J."/>
            <person name="Arendt D."/>
            <person name="Savage R."/>
            <person name="Osoegawa K."/>
            <person name="de Jong P."/>
            <person name="Grimwood J."/>
            <person name="Chapman J.A."/>
            <person name="Shapiro H."/>
            <person name="Aerts A."/>
            <person name="Otillar R.P."/>
            <person name="Terry A.Y."/>
            <person name="Boore J.L."/>
            <person name="Grigoriev I.V."/>
            <person name="Lindberg D.R."/>
            <person name="Seaver E.C."/>
            <person name="Weisblat D.A."/>
            <person name="Putnam N.H."/>
            <person name="Rokhsar D.S."/>
        </authorList>
    </citation>
    <scope>NUCLEOTIDE SEQUENCE</scope>
    <source>
        <strain evidence="3 5">I ESC-2004</strain>
    </source>
</reference>
<feature type="transmembrane region" description="Helical" evidence="1">
    <location>
        <begin position="327"/>
        <end position="351"/>
    </location>
</feature>
<protein>
    <recommendedName>
        <fullName evidence="6">SUEL-type lectin domain-containing protein</fullName>
    </recommendedName>
</protein>
<dbReference type="PANTHER" id="PTHR46780">
    <property type="entry name" value="PROTEIN EVA-1"/>
    <property type="match status" value="1"/>
</dbReference>
<keyword evidence="1" id="KW-0472">Membrane</keyword>
<evidence type="ECO:0000256" key="1">
    <source>
        <dbReference type="SAM" id="Phobius"/>
    </source>
</evidence>
<dbReference type="HOGENOM" id="CLU_029488_0_1_1"/>
<dbReference type="EMBL" id="KB292163">
    <property type="protein sequence ID" value="ELU18015.1"/>
    <property type="molecule type" value="Genomic_DNA"/>
</dbReference>
<dbReference type="Gene3D" id="2.60.120.740">
    <property type="match status" value="1"/>
</dbReference>
<name>R7VLX9_CAPTE</name>
<dbReference type="Proteomes" id="UP000014760">
    <property type="component" value="Unassembled WGS sequence"/>
</dbReference>
<feature type="chain" id="PRO_5008789226" description="SUEL-type lectin domain-containing protein" evidence="2">
    <location>
        <begin position="27"/>
        <end position="465"/>
    </location>
</feature>
<evidence type="ECO:0000313" key="5">
    <source>
        <dbReference type="Proteomes" id="UP000014760"/>
    </source>
</evidence>